<proteinExistence type="predicted"/>
<organism evidence="4 5">
    <name type="scientific">Thauera sinica</name>
    <dbReference type="NCBI Taxonomy" id="2665146"/>
    <lineage>
        <taxon>Bacteria</taxon>
        <taxon>Pseudomonadati</taxon>
        <taxon>Pseudomonadota</taxon>
        <taxon>Betaproteobacteria</taxon>
        <taxon>Rhodocyclales</taxon>
        <taxon>Zoogloeaceae</taxon>
        <taxon>Thauera</taxon>
    </lineage>
</organism>
<dbReference type="NCBIfam" id="TIGR02595">
    <property type="entry name" value="PEP_CTERM"/>
    <property type="match status" value="1"/>
</dbReference>
<dbReference type="NCBIfam" id="NF038117">
    <property type="entry name" value="choice_anch_I"/>
    <property type="match status" value="1"/>
</dbReference>
<dbReference type="Gene3D" id="2.130.10.10">
    <property type="entry name" value="YVTN repeat-like/Quinoprotein amine dehydrogenase"/>
    <property type="match status" value="2"/>
</dbReference>
<keyword evidence="1" id="KW-0732">Signal</keyword>
<evidence type="ECO:0000313" key="4">
    <source>
        <dbReference type="EMBL" id="MFC5768715.1"/>
    </source>
</evidence>
<evidence type="ECO:0000256" key="1">
    <source>
        <dbReference type="SAM" id="SignalP"/>
    </source>
</evidence>
<sequence>MKKTLLAAALAASVLPVHAAVDAGPLSALGKVWTFQHSGQAAEIVAFDDVTSSLWVAGVSGVDVLDFASGSLIQHIDTREYGSINSVAIHNGIAAFALESSADRSSPGTVKLFDTVTRSLASGVNSFTVGALPDMVTFTPDGSRLLVANEGTPNFVEGVDTAYHAFDPVGSVSIIDMNTRSVVATAGFDNVPTSGSHIRTKATLGVDFEPEYIAVNAAGTTAYVTLQEANAIGVLDLRTNSFTQVIGLGVKDFNNAANAIDATDRPAGTIALQPVPVSGLYQPDGIAAYEAGGRTYLVMANEGDTREDEADKARISASGIAGTPAELARLNISTVDSSAGNLVTFGARSFSIRDEAGNIIFDSGNQLDAEAIARGIYDDGRSDDKGVEPEGVELLTMGGRTFAFIGLERTTKSAVAVYDVTDPATASFIDMIVTDGDIAPEGLKGFAANNMYYLAIANENSNTTSLYALAPVPEPESYAMLLAGLGLIGFMARRRLSA</sequence>
<feature type="chain" id="PRO_5045692733" evidence="1">
    <location>
        <begin position="20"/>
        <end position="498"/>
    </location>
</feature>
<dbReference type="SUPFAM" id="SSF50974">
    <property type="entry name" value="Nitrous oxide reductase, N-terminal domain"/>
    <property type="match status" value="1"/>
</dbReference>
<name>A0ABW1ANH9_9RHOO</name>
<dbReference type="RefSeq" id="WP_096452475.1">
    <property type="nucleotide sequence ID" value="NZ_JBHSOG010000014.1"/>
</dbReference>
<feature type="domain" description="Choice-of-anchor I" evidence="3">
    <location>
        <begin position="40"/>
        <end position="468"/>
    </location>
</feature>
<comment type="caution">
    <text evidence="4">The sequence shown here is derived from an EMBL/GenBank/DDBJ whole genome shotgun (WGS) entry which is preliminary data.</text>
</comment>
<dbReference type="InterPro" id="IPR013424">
    <property type="entry name" value="Ice-binding_C"/>
</dbReference>
<dbReference type="InterPro" id="IPR052956">
    <property type="entry name" value="Mesenchyme-surface_protein"/>
</dbReference>
<feature type="domain" description="Ice-binding protein C-terminal" evidence="2">
    <location>
        <begin position="471"/>
        <end position="495"/>
    </location>
</feature>
<evidence type="ECO:0000259" key="2">
    <source>
        <dbReference type="Pfam" id="PF07589"/>
    </source>
</evidence>
<protein>
    <submittedName>
        <fullName evidence="4">Choice-of-anchor I family protein</fullName>
    </submittedName>
</protein>
<dbReference type="PANTHER" id="PTHR46928:SF1">
    <property type="entry name" value="MESENCHYME-SPECIFIC CELL SURFACE GLYCOPROTEIN"/>
    <property type="match status" value="1"/>
</dbReference>
<keyword evidence="5" id="KW-1185">Reference proteome</keyword>
<evidence type="ECO:0000313" key="5">
    <source>
        <dbReference type="Proteomes" id="UP001595974"/>
    </source>
</evidence>
<evidence type="ECO:0000259" key="3">
    <source>
        <dbReference type="Pfam" id="PF22494"/>
    </source>
</evidence>
<dbReference type="InterPro" id="IPR015943">
    <property type="entry name" value="WD40/YVTN_repeat-like_dom_sf"/>
</dbReference>
<dbReference type="Pfam" id="PF22494">
    <property type="entry name" value="choice_anch_I"/>
    <property type="match status" value="1"/>
</dbReference>
<dbReference type="Proteomes" id="UP001595974">
    <property type="component" value="Unassembled WGS sequence"/>
</dbReference>
<dbReference type="InterPro" id="IPR055188">
    <property type="entry name" value="Choice_anch_I"/>
</dbReference>
<dbReference type="PANTHER" id="PTHR46928">
    <property type="entry name" value="MESENCHYME-SPECIFIC CELL SURFACE GLYCOPROTEIN"/>
    <property type="match status" value="1"/>
</dbReference>
<gene>
    <name evidence="4" type="ORF">ACFPTN_04965</name>
</gene>
<accession>A0ABW1ANH9</accession>
<feature type="signal peptide" evidence="1">
    <location>
        <begin position="1"/>
        <end position="19"/>
    </location>
</feature>
<dbReference type="InterPro" id="IPR011045">
    <property type="entry name" value="N2O_reductase_N"/>
</dbReference>
<dbReference type="Pfam" id="PF07589">
    <property type="entry name" value="PEP-CTERM"/>
    <property type="match status" value="1"/>
</dbReference>
<reference evidence="5" key="1">
    <citation type="journal article" date="2019" name="Int. J. Syst. Evol. Microbiol.">
        <title>The Global Catalogue of Microorganisms (GCM) 10K type strain sequencing project: providing services to taxonomists for standard genome sequencing and annotation.</title>
        <authorList>
            <consortium name="The Broad Institute Genomics Platform"/>
            <consortium name="The Broad Institute Genome Sequencing Center for Infectious Disease"/>
            <person name="Wu L."/>
            <person name="Ma J."/>
        </authorList>
    </citation>
    <scope>NUCLEOTIDE SEQUENCE [LARGE SCALE GENOMIC DNA]</scope>
    <source>
        <strain evidence="5">SHR3</strain>
    </source>
</reference>
<dbReference type="EMBL" id="JBHSOG010000014">
    <property type="protein sequence ID" value="MFC5768715.1"/>
    <property type="molecule type" value="Genomic_DNA"/>
</dbReference>